<dbReference type="PANTHER" id="PTHR33387">
    <property type="entry name" value="RMLC-LIKE JELLY ROLL FOLD PROTEIN"/>
    <property type="match status" value="1"/>
</dbReference>
<keyword evidence="3" id="KW-1185">Reference proteome</keyword>
<dbReference type="PANTHER" id="PTHR33387:SF3">
    <property type="entry name" value="DUF985 DOMAIN-CONTAINING PROTEIN"/>
    <property type="match status" value="1"/>
</dbReference>
<name>A0A9E8N786_9BACT</name>
<evidence type="ECO:0000313" key="3">
    <source>
        <dbReference type="Proteomes" id="UP001164653"/>
    </source>
</evidence>
<dbReference type="InterPro" id="IPR011051">
    <property type="entry name" value="RmlC_Cupin_sf"/>
</dbReference>
<evidence type="ECO:0000313" key="2">
    <source>
        <dbReference type="EMBL" id="WAC11149.1"/>
    </source>
</evidence>
<dbReference type="InterPro" id="IPR014710">
    <property type="entry name" value="RmlC-like_jellyroll"/>
</dbReference>
<dbReference type="AlphaFoldDB" id="A0A9E8N786"/>
<dbReference type="EMBL" id="CP112998">
    <property type="protein sequence ID" value="WAC11149.1"/>
    <property type="molecule type" value="Genomic_DNA"/>
</dbReference>
<dbReference type="Gene3D" id="2.60.120.10">
    <property type="entry name" value="Jelly Rolls"/>
    <property type="match status" value="1"/>
</dbReference>
<dbReference type="InterPro" id="IPR039935">
    <property type="entry name" value="YML079W-like"/>
</dbReference>
<reference evidence="2" key="1">
    <citation type="submission" date="2022-11" db="EMBL/GenBank/DDBJ databases">
        <title>Dyadobacter pollutisoli sp. nov., isolated from plastic dumped soil.</title>
        <authorList>
            <person name="Kim J.M."/>
            <person name="Kim K.R."/>
            <person name="Lee J.K."/>
            <person name="Hao L."/>
            <person name="Jeon C.O."/>
        </authorList>
    </citation>
    <scope>NUCLEOTIDE SEQUENCE</scope>
    <source>
        <strain evidence="2">U1</strain>
    </source>
</reference>
<sequence length="168" mass="19104">MKPANYWIEKYQLLPHPEGGFYAETYRSKEVIAQQALPERFTGDRSFSTGIYFLLEAHNFSAFHRIQSDEMWHFYAGSALDIFVIDPETRALEVIKLGNDPEKGETFQAIVPAGTWFGSRPAKGSGYSLVGCTVAPGFDFQDFEMADRVTLKSQFPEFETTIQELTRL</sequence>
<evidence type="ECO:0000259" key="1">
    <source>
        <dbReference type="Pfam" id="PF06172"/>
    </source>
</evidence>
<proteinExistence type="predicted"/>
<dbReference type="RefSeq" id="WP_244824133.1">
    <property type="nucleotide sequence ID" value="NZ_CP112998.1"/>
</dbReference>
<dbReference type="KEGG" id="dpf:ON006_25860"/>
<gene>
    <name evidence="2" type="ORF">ON006_25860</name>
</gene>
<dbReference type="CDD" id="cd06121">
    <property type="entry name" value="cupin_YML079wp"/>
    <property type="match status" value="1"/>
</dbReference>
<accession>A0A9E8N786</accession>
<organism evidence="2 3">
    <name type="scientific">Dyadobacter pollutisoli</name>
    <dbReference type="NCBI Taxonomy" id="2910158"/>
    <lineage>
        <taxon>Bacteria</taxon>
        <taxon>Pseudomonadati</taxon>
        <taxon>Bacteroidota</taxon>
        <taxon>Cytophagia</taxon>
        <taxon>Cytophagales</taxon>
        <taxon>Spirosomataceae</taxon>
        <taxon>Dyadobacter</taxon>
    </lineage>
</organism>
<dbReference type="InterPro" id="IPR009327">
    <property type="entry name" value="Cupin_DUF985"/>
</dbReference>
<dbReference type="Pfam" id="PF06172">
    <property type="entry name" value="Cupin_5"/>
    <property type="match status" value="1"/>
</dbReference>
<dbReference type="SUPFAM" id="SSF51182">
    <property type="entry name" value="RmlC-like cupins"/>
    <property type="match status" value="1"/>
</dbReference>
<protein>
    <submittedName>
        <fullName evidence="2">Cupin domain-containing protein</fullName>
    </submittedName>
</protein>
<feature type="domain" description="DUF985" evidence="1">
    <location>
        <begin position="6"/>
        <end position="146"/>
    </location>
</feature>
<dbReference type="Proteomes" id="UP001164653">
    <property type="component" value="Chromosome"/>
</dbReference>